<dbReference type="AlphaFoldDB" id="A0A9P8IA27"/>
<dbReference type="PANTHER" id="PTHR31306:SF4">
    <property type="entry name" value="ALPHA-1,2-GALACTOSYLTRANSFERASE"/>
    <property type="match status" value="1"/>
</dbReference>
<organism evidence="5 6">
    <name type="scientific">Glutinoglossum americanum</name>
    <dbReference type="NCBI Taxonomy" id="1670608"/>
    <lineage>
        <taxon>Eukaryota</taxon>
        <taxon>Fungi</taxon>
        <taxon>Dikarya</taxon>
        <taxon>Ascomycota</taxon>
        <taxon>Pezizomycotina</taxon>
        <taxon>Geoglossomycetes</taxon>
        <taxon>Geoglossales</taxon>
        <taxon>Geoglossaceae</taxon>
        <taxon>Glutinoglossum</taxon>
    </lineage>
</organism>
<dbReference type="Pfam" id="PF05637">
    <property type="entry name" value="Glyco_transf_34"/>
    <property type="match status" value="1"/>
</dbReference>
<dbReference type="Proteomes" id="UP000698800">
    <property type="component" value="Unassembled WGS sequence"/>
</dbReference>
<comment type="similarity">
    <text evidence="1">Belongs to the glycosyltransferase 34 family.</text>
</comment>
<protein>
    <submittedName>
        <fullName evidence="5">Uncharacterized protein</fullName>
    </submittedName>
</protein>
<evidence type="ECO:0000313" key="5">
    <source>
        <dbReference type="EMBL" id="KAH0543464.1"/>
    </source>
</evidence>
<feature type="compositionally biased region" description="Low complexity" evidence="4">
    <location>
        <begin position="43"/>
        <end position="58"/>
    </location>
</feature>
<dbReference type="GO" id="GO:0000139">
    <property type="term" value="C:Golgi membrane"/>
    <property type="evidence" value="ECO:0007669"/>
    <property type="project" value="TreeGrafter"/>
</dbReference>
<accession>A0A9P8IA27</accession>
<proteinExistence type="inferred from homology"/>
<keyword evidence="3" id="KW-0808">Transferase</keyword>
<comment type="caution">
    <text evidence="5">The sequence shown here is derived from an EMBL/GenBank/DDBJ whole genome shotgun (WGS) entry which is preliminary data.</text>
</comment>
<keyword evidence="6" id="KW-1185">Reference proteome</keyword>
<evidence type="ECO:0000313" key="6">
    <source>
        <dbReference type="Proteomes" id="UP000698800"/>
    </source>
</evidence>
<reference evidence="5" key="1">
    <citation type="submission" date="2021-03" db="EMBL/GenBank/DDBJ databases">
        <title>Comparative genomics and phylogenomic investigation of the class Geoglossomycetes provide insights into ecological specialization and systematics.</title>
        <authorList>
            <person name="Melie T."/>
            <person name="Pirro S."/>
            <person name="Miller A.N."/>
            <person name="Quandt A."/>
        </authorList>
    </citation>
    <scope>NUCLEOTIDE SEQUENCE</scope>
    <source>
        <strain evidence="5">GBOQ0MN5Z8</strain>
    </source>
</reference>
<feature type="region of interest" description="Disordered" evidence="4">
    <location>
        <begin position="43"/>
        <end position="65"/>
    </location>
</feature>
<dbReference type="InterPro" id="IPR008630">
    <property type="entry name" value="Glyco_trans_34"/>
</dbReference>
<keyword evidence="2" id="KW-0328">Glycosyltransferase</keyword>
<evidence type="ECO:0000256" key="1">
    <source>
        <dbReference type="ARBA" id="ARBA00005664"/>
    </source>
</evidence>
<dbReference type="GO" id="GO:0006487">
    <property type="term" value="P:protein N-linked glycosylation"/>
    <property type="evidence" value="ECO:0007669"/>
    <property type="project" value="TreeGrafter"/>
</dbReference>
<evidence type="ECO:0000256" key="2">
    <source>
        <dbReference type="ARBA" id="ARBA00022676"/>
    </source>
</evidence>
<dbReference type="Gene3D" id="3.90.550.10">
    <property type="entry name" value="Spore Coat Polysaccharide Biosynthesis Protein SpsA, Chain A"/>
    <property type="match status" value="1"/>
</dbReference>
<gene>
    <name evidence="5" type="ORF">FGG08_002229</name>
</gene>
<evidence type="ECO:0000256" key="3">
    <source>
        <dbReference type="ARBA" id="ARBA00022679"/>
    </source>
</evidence>
<dbReference type="PANTHER" id="PTHR31306">
    <property type="entry name" value="ALPHA-1,6-MANNOSYLTRANSFERASE MNN11-RELATED"/>
    <property type="match status" value="1"/>
</dbReference>
<sequence>MLSGRRVATVLLAALTVYCITYVPYPYRTGGFKSPTNANGSLSSGSPWLSSPTSPSPSDKGDHVEPVDFTHRQSWRFDVDPFKKFNPKGPKPENIIILTATDGNGNNAEIPDLLENVGHNRQEYCDYHGYICVFTNITKYDLEDKHPVWAKIPGIAQAFHEHPDSEWLWWLDMDAIIMTPSIDLSSHILSHTAIASSIKKNEPIKLGSEKAVSNVTTAANPLPADIDILVAQDQNGINAGSFMIRRSLFSRFLLDMWTEPLFMSLDAPGREQDALMNFFLEHPIVREHTGLVEMRMFNAYSVGPPGYGWRDGDLAVHFAGCWVDHHCMEAFQEHWKKRGEVRNLPHGEEKLRKANQYRGWSLPTYS</sequence>
<dbReference type="OrthoDB" id="205108at2759"/>
<evidence type="ECO:0000256" key="4">
    <source>
        <dbReference type="SAM" id="MobiDB-lite"/>
    </source>
</evidence>
<name>A0A9P8IA27_9PEZI</name>
<dbReference type="EMBL" id="JAGHQL010000032">
    <property type="protein sequence ID" value="KAH0543464.1"/>
    <property type="molecule type" value="Genomic_DNA"/>
</dbReference>
<dbReference type="InterPro" id="IPR029044">
    <property type="entry name" value="Nucleotide-diphossugar_trans"/>
</dbReference>
<dbReference type="GO" id="GO:0016757">
    <property type="term" value="F:glycosyltransferase activity"/>
    <property type="evidence" value="ECO:0007669"/>
    <property type="project" value="UniProtKB-KW"/>
</dbReference>